<evidence type="ECO:0000256" key="5">
    <source>
        <dbReference type="ARBA" id="ARBA00022833"/>
    </source>
</evidence>
<feature type="region of interest" description="Disordered" evidence="8">
    <location>
        <begin position="275"/>
        <end position="305"/>
    </location>
</feature>
<feature type="compositionally biased region" description="Polar residues" evidence="8">
    <location>
        <begin position="275"/>
        <end position="284"/>
    </location>
</feature>
<keyword evidence="5" id="KW-0862">Zinc</keyword>
<feature type="compositionally biased region" description="Basic and acidic residues" evidence="8">
    <location>
        <begin position="286"/>
        <end position="305"/>
    </location>
</feature>
<proteinExistence type="predicted"/>
<feature type="domain" description="C2H2-type" evidence="9">
    <location>
        <begin position="613"/>
        <end position="640"/>
    </location>
</feature>
<dbReference type="GO" id="GO:0010468">
    <property type="term" value="P:regulation of gene expression"/>
    <property type="evidence" value="ECO:0007669"/>
    <property type="project" value="TreeGrafter"/>
</dbReference>
<accession>A0A9Q1C6X6</accession>
<name>A0A9Q1C6X6_HOLLE</name>
<evidence type="ECO:0000313" key="10">
    <source>
        <dbReference type="EMBL" id="KAJ8039851.1"/>
    </source>
</evidence>
<feature type="region of interest" description="Disordered" evidence="8">
    <location>
        <begin position="537"/>
        <end position="572"/>
    </location>
</feature>
<evidence type="ECO:0000256" key="4">
    <source>
        <dbReference type="ARBA" id="ARBA00022771"/>
    </source>
</evidence>
<keyword evidence="2" id="KW-0479">Metal-binding</keyword>
<feature type="region of interest" description="Disordered" evidence="8">
    <location>
        <begin position="403"/>
        <end position="422"/>
    </location>
</feature>
<dbReference type="FunFam" id="3.30.160.60:FF:000446">
    <property type="entry name" value="Zinc finger protein"/>
    <property type="match status" value="1"/>
</dbReference>
<dbReference type="OrthoDB" id="6077919at2759"/>
<comment type="subcellular location">
    <subcellularLocation>
        <location evidence="1">Nucleus</location>
    </subcellularLocation>
</comment>
<sequence length="704" mass="78961">MGELYIHVKVLKSSPILFTWLNKETGSVEGCLVTCPCQKLGLTESSDTSLKSGKKSATLDQNLLGQALKKATIVSTPRETDSGSVLLPERKTRGGAASCGNVEKGTQNQLCSKGNGKIKFTTCTNVSESNQPSKILTIRLADEIIETSPDDFNHKDDNESSLKEDVNFQTDINDAYILTENTNETKLGLSKGGVTDEGCLKNVIPPSVKTASGQITENSNIGTKDNFVKEVETENRVYGCDKSDGCNLKREKGFETHGQLRCKEDNCKQSKTADTCKTSASGIQPHQDEHTLSSRDKQDSDKKETSGNTILTLVESQNKGVIVSNSISDTSDVNDTIVQIEIGSSLSNPSYIGKDGRDSMSEAERTLYDALKSIIDPCTTDLNRHSDDMSTASNILVCASSGVEADHNTEPSEPKGDSLSRGKMSKAMLKYRQYEKEKFLKKLHKLGEKKNDHAVICEVCGALLSKKRLKSHMEALHSSKERERNFECSTCHKKFLKAINLERHKLSHTDYMSKCRFCEKSFKYDYYRKAHEKYHMANPPPAPVRKPRQQNSMLQNDLPMAGDSKRMLGRSTQNGTVSECHETLRIFTCNICGKSVRLAGKYQHLKIHKEKRYKCDICDFRLGTNAALKMHMKKHTQECNIPCRHCGKLFKRYQERLTHERIHTREKPFICDICDKRWRDRGTYLGHMKKHHPGMALDVFTTTN</sequence>
<dbReference type="GO" id="GO:0005634">
    <property type="term" value="C:nucleus"/>
    <property type="evidence" value="ECO:0007669"/>
    <property type="project" value="UniProtKB-SubCell"/>
</dbReference>
<feature type="compositionally biased region" description="Basic and acidic residues" evidence="8">
    <location>
        <begin position="404"/>
        <end position="420"/>
    </location>
</feature>
<comment type="caution">
    <text evidence="10">The sequence shown here is derived from an EMBL/GenBank/DDBJ whole genome shotgun (WGS) entry which is preliminary data.</text>
</comment>
<dbReference type="PROSITE" id="PS00028">
    <property type="entry name" value="ZINC_FINGER_C2H2_1"/>
    <property type="match status" value="5"/>
</dbReference>
<dbReference type="AlphaFoldDB" id="A0A9Q1C6X6"/>
<feature type="domain" description="C2H2-type" evidence="9">
    <location>
        <begin position="486"/>
        <end position="513"/>
    </location>
</feature>
<feature type="domain" description="C2H2-type" evidence="9">
    <location>
        <begin position="513"/>
        <end position="540"/>
    </location>
</feature>
<dbReference type="SUPFAM" id="SSF57667">
    <property type="entry name" value="beta-beta-alpha zinc fingers"/>
    <property type="match status" value="3"/>
</dbReference>
<dbReference type="InterPro" id="IPR050331">
    <property type="entry name" value="Zinc_finger"/>
</dbReference>
<evidence type="ECO:0000256" key="3">
    <source>
        <dbReference type="ARBA" id="ARBA00022737"/>
    </source>
</evidence>
<dbReference type="PROSITE" id="PS50157">
    <property type="entry name" value="ZINC_FINGER_C2H2_2"/>
    <property type="match status" value="4"/>
</dbReference>
<evidence type="ECO:0000256" key="7">
    <source>
        <dbReference type="PROSITE-ProRule" id="PRU00042"/>
    </source>
</evidence>
<evidence type="ECO:0000256" key="1">
    <source>
        <dbReference type="ARBA" id="ARBA00004123"/>
    </source>
</evidence>
<keyword evidence="11" id="KW-1185">Reference proteome</keyword>
<dbReference type="InterPro" id="IPR013087">
    <property type="entry name" value="Znf_C2H2_type"/>
</dbReference>
<evidence type="ECO:0000313" key="11">
    <source>
        <dbReference type="Proteomes" id="UP001152320"/>
    </source>
</evidence>
<dbReference type="Gene3D" id="3.30.160.60">
    <property type="entry name" value="Classic Zinc Finger"/>
    <property type="match status" value="4"/>
</dbReference>
<organism evidence="10 11">
    <name type="scientific">Holothuria leucospilota</name>
    <name type="common">Black long sea cucumber</name>
    <name type="synonym">Mertensiothuria leucospilota</name>
    <dbReference type="NCBI Taxonomy" id="206669"/>
    <lineage>
        <taxon>Eukaryota</taxon>
        <taxon>Metazoa</taxon>
        <taxon>Echinodermata</taxon>
        <taxon>Eleutherozoa</taxon>
        <taxon>Echinozoa</taxon>
        <taxon>Holothuroidea</taxon>
        <taxon>Aspidochirotacea</taxon>
        <taxon>Aspidochirotida</taxon>
        <taxon>Holothuriidae</taxon>
        <taxon>Holothuria</taxon>
    </lineage>
</organism>
<dbReference type="Proteomes" id="UP001152320">
    <property type="component" value="Chromosome 6"/>
</dbReference>
<dbReference type="Pfam" id="PF00096">
    <property type="entry name" value="zf-C2H2"/>
    <property type="match status" value="1"/>
</dbReference>
<dbReference type="PANTHER" id="PTHR16515:SF49">
    <property type="entry name" value="GASTRULA ZINC FINGER PROTEIN XLCGF49.1-LIKE-RELATED"/>
    <property type="match status" value="1"/>
</dbReference>
<evidence type="ECO:0000256" key="6">
    <source>
        <dbReference type="ARBA" id="ARBA00023242"/>
    </source>
</evidence>
<evidence type="ECO:0000259" key="9">
    <source>
        <dbReference type="PROSITE" id="PS50157"/>
    </source>
</evidence>
<protein>
    <submittedName>
        <fullName evidence="10">Zinc finger protein 37</fullName>
    </submittedName>
</protein>
<dbReference type="EMBL" id="JAIZAY010000006">
    <property type="protein sequence ID" value="KAJ8039851.1"/>
    <property type="molecule type" value="Genomic_DNA"/>
</dbReference>
<dbReference type="SMART" id="SM00355">
    <property type="entry name" value="ZnF_C2H2"/>
    <property type="match status" value="7"/>
</dbReference>
<evidence type="ECO:0000256" key="2">
    <source>
        <dbReference type="ARBA" id="ARBA00022723"/>
    </source>
</evidence>
<feature type="domain" description="C2H2-type" evidence="9">
    <location>
        <begin position="641"/>
        <end position="668"/>
    </location>
</feature>
<keyword evidence="6" id="KW-0539">Nucleus</keyword>
<dbReference type="GO" id="GO:0008270">
    <property type="term" value="F:zinc ion binding"/>
    <property type="evidence" value="ECO:0007669"/>
    <property type="project" value="UniProtKB-KW"/>
</dbReference>
<evidence type="ECO:0000256" key="8">
    <source>
        <dbReference type="SAM" id="MobiDB-lite"/>
    </source>
</evidence>
<dbReference type="InterPro" id="IPR036236">
    <property type="entry name" value="Znf_C2H2_sf"/>
</dbReference>
<dbReference type="PANTHER" id="PTHR16515">
    <property type="entry name" value="PR DOMAIN ZINC FINGER PROTEIN"/>
    <property type="match status" value="1"/>
</dbReference>
<keyword evidence="4 7" id="KW-0863">Zinc-finger</keyword>
<reference evidence="10" key="1">
    <citation type="submission" date="2021-10" db="EMBL/GenBank/DDBJ databases">
        <title>Tropical sea cucumber genome reveals ecological adaptation and Cuvierian tubules defense mechanism.</title>
        <authorList>
            <person name="Chen T."/>
        </authorList>
    </citation>
    <scope>NUCLEOTIDE SEQUENCE</scope>
    <source>
        <strain evidence="10">Nanhai2018</strain>
        <tissue evidence="10">Muscle</tissue>
    </source>
</reference>
<keyword evidence="3" id="KW-0677">Repeat</keyword>
<dbReference type="Pfam" id="PF13894">
    <property type="entry name" value="zf-C2H2_4"/>
    <property type="match status" value="1"/>
</dbReference>
<gene>
    <name evidence="10" type="ORF">HOLleu_13984</name>
</gene>